<keyword evidence="1" id="KW-0812">Transmembrane</keyword>
<evidence type="ECO:0000313" key="2">
    <source>
        <dbReference type="EMBL" id="AXK50891.1"/>
    </source>
</evidence>
<dbReference type="EMBL" id="CP031376">
    <property type="protein sequence ID" value="AXK50891.1"/>
    <property type="molecule type" value="Genomic_DNA"/>
</dbReference>
<feature type="transmembrane region" description="Helical" evidence="1">
    <location>
        <begin position="114"/>
        <end position="134"/>
    </location>
</feature>
<evidence type="ECO:0008006" key="4">
    <source>
        <dbReference type="Google" id="ProtNLM"/>
    </source>
</evidence>
<dbReference type="KEGG" id="salx:SALLE_v1c02150"/>
<dbReference type="AlphaFoldDB" id="A0A345Z2R2"/>
<evidence type="ECO:0000256" key="1">
    <source>
        <dbReference type="SAM" id="Phobius"/>
    </source>
</evidence>
<proteinExistence type="predicted"/>
<keyword evidence="1" id="KW-0472">Membrane</keyword>
<keyword evidence="3" id="KW-1185">Reference proteome</keyword>
<feature type="transmembrane region" description="Helical" evidence="1">
    <location>
        <begin position="140"/>
        <end position="161"/>
    </location>
</feature>
<name>A0A345Z2R2_9MOLU</name>
<sequence length="171" mass="20193">MLKCKSYLESINLTVIFLLIITLLPWLIIPNLIALKLWEASIIILIITVLTIIFIFAILSFLDFRNGFIEKFYFLSYFIFPIGIPLLIIEKNIKDREFINGRIFIWKNSDTLTFEFIIFIVLMMQVFWILVPWILGLFEWWFLIFAIAAILELLSAILIGTGHFQQKKKLL</sequence>
<feature type="transmembrane region" description="Helical" evidence="1">
    <location>
        <begin position="15"/>
        <end position="35"/>
    </location>
</feature>
<protein>
    <recommendedName>
        <fullName evidence="4">Transmembrane protein</fullName>
    </recommendedName>
</protein>
<dbReference type="Proteomes" id="UP000254792">
    <property type="component" value="Chromosome"/>
</dbReference>
<accession>A0A345Z2R2</accession>
<organism evidence="2 3">
    <name type="scientific">Spiroplasma alleghenense</name>
    <dbReference type="NCBI Taxonomy" id="216931"/>
    <lineage>
        <taxon>Bacteria</taxon>
        <taxon>Bacillati</taxon>
        <taxon>Mycoplasmatota</taxon>
        <taxon>Mollicutes</taxon>
        <taxon>Entomoplasmatales</taxon>
        <taxon>Spiroplasmataceae</taxon>
        <taxon>Spiroplasma</taxon>
    </lineage>
</organism>
<gene>
    <name evidence="2" type="ORF">SALLE_v1c02150</name>
</gene>
<feature type="transmembrane region" description="Helical" evidence="1">
    <location>
        <begin position="42"/>
        <end position="62"/>
    </location>
</feature>
<evidence type="ECO:0000313" key="3">
    <source>
        <dbReference type="Proteomes" id="UP000254792"/>
    </source>
</evidence>
<reference evidence="2 3" key="1">
    <citation type="submission" date="2018-07" db="EMBL/GenBank/DDBJ databases">
        <title>Complete genome sequence of Spiroplasma alleghenense PLHS-1 (ATCC 51752).</title>
        <authorList>
            <person name="Chou L."/>
            <person name="Lee T.-Y."/>
            <person name="Tsai Y.-M."/>
            <person name="Kuo C.-H."/>
        </authorList>
    </citation>
    <scope>NUCLEOTIDE SEQUENCE [LARGE SCALE GENOMIC DNA]</scope>
    <source>
        <strain evidence="2 3">PLHS-1</strain>
    </source>
</reference>
<feature type="transmembrane region" description="Helical" evidence="1">
    <location>
        <begin position="74"/>
        <end position="93"/>
    </location>
</feature>
<keyword evidence="1" id="KW-1133">Transmembrane helix</keyword>